<feature type="transmembrane region" description="Helical" evidence="1">
    <location>
        <begin position="19"/>
        <end position="41"/>
    </location>
</feature>
<protein>
    <recommendedName>
        <fullName evidence="4">Four helix bundle sensory module for signal transduction</fullName>
    </recommendedName>
</protein>
<dbReference type="Proteomes" id="UP000183255">
    <property type="component" value="Unassembled WGS sequence"/>
</dbReference>
<keyword evidence="1" id="KW-1133">Transmembrane helix</keyword>
<keyword evidence="1" id="KW-0472">Membrane</keyword>
<evidence type="ECO:0000256" key="1">
    <source>
        <dbReference type="SAM" id="Phobius"/>
    </source>
</evidence>
<proteinExistence type="predicted"/>
<evidence type="ECO:0008006" key="4">
    <source>
        <dbReference type="Google" id="ProtNLM"/>
    </source>
</evidence>
<gene>
    <name evidence="2" type="ORF">SAMN05421804_101787</name>
</gene>
<dbReference type="AlphaFoldDB" id="A0A1G8I6V5"/>
<dbReference type="EMBL" id="FNDZ01000001">
    <property type="protein sequence ID" value="SDI14567.1"/>
    <property type="molecule type" value="Genomic_DNA"/>
</dbReference>
<accession>A0A1G8I6V5</accession>
<name>A0A1G8I6V5_9CLOT</name>
<keyword evidence="1" id="KW-0812">Transmembrane</keyword>
<organism evidence="2 3">
    <name type="scientific">Proteiniclasticum ruminis</name>
    <dbReference type="NCBI Taxonomy" id="398199"/>
    <lineage>
        <taxon>Bacteria</taxon>
        <taxon>Bacillati</taxon>
        <taxon>Bacillota</taxon>
        <taxon>Clostridia</taxon>
        <taxon>Eubacteriales</taxon>
        <taxon>Clostridiaceae</taxon>
        <taxon>Proteiniclasticum</taxon>
    </lineage>
</organism>
<reference evidence="2 3" key="1">
    <citation type="submission" date="2016-10" db="EMBL/GenBank/DDBJ databases">
        <authorList>
            <person name="de Groot N.N."/>
        </authorList>
    </citation>
    <scope>NUCLEOTIDE SEQUENCE [LARGE SCALE GENOMIC DNA]</scope>
    <source>
        <strain evidence="2 3">CGMCC 1.5058</strain>
    </source>
</reference>
<evidence type="ECO:0000313" key="2">
    <source>
        <dbReference type="EMBL" id="SDI14567.1"/>
    </source>
</evidence>
<dbReference type="RefSeq" id="WP_051651482.1">
    <property type="nucleotide sequence ID" value="NZ_FNDZ01000001.1"/>
</dbReference>
<sequence length="137" mass="15574">MEDITNFERLKARQKRVKLLVFMGVSLILTMFLFSMMMITIHKIQGTGRVINYTGLVRGASQRLIKKEFTGIRGDADMARLDEIMGGLTHGESTYNITPITNEYYREKLEVLVSGWDALKKKHPDFPGESDDEASSL</sequence>
<evidence type="ECO:0000313" key="3">
    <source>
        <dbReference type="Proteomes" id="UP000183255"/>
    </source>
</evidence>